<dbReference type="AlphaFoldDB" id="A0A2P2Q810"/>
<organism evidence="1">
    <name type="scientific">Rhizophora mucronata</name>
    <name type="common">Asiatic mangrove</name>
    <dbReference type="NCBI Taxonomy" id="61149"/>
    <lineage>
        <taxon>Eukaryota</taxon>
        <taxon>Viridiplantae</taxon>
        <taxon>Streptophyta</taxon>
        <taxon>Embryophyta</taxon>
        <taxon>Tracheophyta</taxon>
        <taxon>Spermatophyta</taxon>
        <taxon>Magnoliopsida</taxon>
        <taxon>eudicotyledons</taxon>
        <taxon>Gunneridae</taxon>
        <taxon>Pentapetalae</taxon>
        <taxon>rosids</taxon>
        <taxon>fabids</taxon>
        <taxon>Malpighiales</taxon>
        <taxon>Rhizophoraceae</taxon>
        <taxon>Rhizophora</taxon>
    </lineage>
</organism>
<evidence type="ECO:0000313" key="1">
    <source>
        <dbReference type="EMBL" id="MBX63029.1"/>
    </source>
</evidence>
<accession>A0A2P2Q810</accession>
<protein>
    <submittedName>
        <fullName evidence="1">Uncharacterized protein</fullName>
    </submittedName>
</protein>
<name>A0A2P2Q810_RHIMU</name>
<proteinExistence type="predicted"/>
<dbReference type="EMBL" id="GGEC01082545">
    <property type="protein sequence ID" value="MBX63029.1"/>
    <property type="molecule type" value="Transcribed_RNA"/>
</dbReference>
<reference evidence="1" key="1">
    <citation type="submission" date="2018-02" db="EMBL/GenBank/DDBJ databases">
        <title>Rhizophora mucronata_Transcriptome.</title>
        <authorList>
            <person name="Meera S.P."/>
            <person name="Sreeshan A."/>
            <person name="Augustine A."/>
        </authorList>
    </citation>
    <scope>NUCLEOTIDE SEQUENCE</scope>
    <source>
        <tissue evidence="1">Leaf</tissue>
    </source>
</reference>
<sequence length="54" mass="6193">MKPIFGITVARRRARQGKEGKSIWGVMTWKRRLQGLMILLPSSIGVLQHTLTFQ</sequence>